<proteinExistence type="predicted"/>
<organism evidence="2 3">
    <name type="scientific">Citrobacter braakii</name>
    <dbReference type="NCBI Taxonomy" id="57706"/>
    <lineage>
        <taxon>Bacteria</taxon>
        <taxon>Pseudomonadati</taxon>
        <taxon>Pseudomonadota</taxon>
        <taxon>Gammaproteobacteria</taxon>
        <taxon>Enterobacterales</taxon>
        <taxon>Enterobacteriaceae</taxon>
        <taxon>Citrobacter</taxon>
        <taxon>Citrobacter freundii complex</taxon>
    </lineage>
</organism>
<evidence type="ECO:0000313" key="2">
    <source>
        <dbReference type="EMBL" id="MBD3123580.1"/>
    </source>
</evidence>
<dbReference type="AlphaFoldDB" id="A0A8I0G7I1"/>
<feature type="region of interest" description="Disordered" evidence="1">
    <location>
        <begin position="31"/>
        <end position="78"/>
    </location>
</feature>
<dbReference type="EMBL" id="JACXSK010000006">
    <property type="protein sequence ID" value="MBD3123580.1"/>
    <property type="molecule type" value="Genomic_DNA"/>
</dbReference>
<accession>A0A8I0G7I1</accession>
<dbReference type="RefSeq" id="WP_175299796.1">
    <property type="nucleotide sequence ID" value="NZ_CP099374.1"/>
</dbReference>
<evidence type="ECO:0000256" key="1">
    <source>
        <dbReference type="SAM" id="MobiDB-lite"/>
    </source>
</evidence>
<protein>
    <submittedName>
        <fullName evidence="2">Uncharacterized protein</fullName>
    </submittedName>
</protein>
<sequence length="103" mass="11375">MFVVASARDDFYPAAVLFEFDGVRRDIAPGTEQNILPTLPGAGKLRRHGEKKDDAKNKQTANSQKKTTQNCAKKTANSESVKREKLIDAYRLAGANAKGLRRL</sequence>
<evidence type="ECO:0000313" key="3">
    <source>
        <dbReference type="Proteomes" id="UP000605024"/>
    </source>
</evidence>
<comment type="caution">
    <text evidence="2">The sequence shown here is derived from an EMBL/GenBank/DDBJ whole genome shotgun (WGS) entry which is preliminary data.</text>
</comment>
<name>A0A8I0G7I1_CITBR</name>
<dbReference type="Proteomes" id="UP000605024">
    <property type="component" value="Unassembled WGS sequence"/>
</dbReference>
<feature type="compositionally biased region" description="Polar residues" evidence="1">
    <location>
        <begin position="58"/>
        <end position="78"/>
    </location>
</feature>
<gene>
    <name evidence="2" type="ORF">ID160_12945</name>
</gene>
<reference evidence="2" key="1">
    <citation type="submission" date="2020-09" db="EMBL/GenBank/DDBJ databases">
        <title>Characterization of IncC plasmids in Enterobacterales of food-producing animals originating from China.</title>
        <authorList>
            <person name="Zhang Y."/>
            <person name="Lei C.-W."/>
        </authorList>
    </citation>
    <scope>NUCLEOTIDE SEQUENCE</scope>
    <source>
        <strain evidence="2">CC1</strain>
    </source>
</reference>